<comment type="function">
    <text evidence="11">ATP-dependent RNA helicase required for 60S ribosomal subunit synthesis. Involved in efficient pre-rRNA processing, predominantly at site A3, which is necessary for the normal formation of 25S and 5.8S rRNAs.</text>
</comment>
<comment type="caution">
    <text evidence="17">The sequence shown here is derived from an EMBL/GenBank/DDBJ whole genome shotgun (WGS) entry which is preliminary data.</text>
</comment>
<dbReference type="EMBL" id="CASHTH010003881">
    <property type="protein sequence ID" value="CAI8050642.1"/>
    <property type="molecule type" value="Genomic_DNA"/>
</dbReference>
<gene>
    <name evidence="17" type="ORF">GBAR_LOCUS27786</name>
</gene>
<evidence type="ECO:0000256" key="8">
    <source>
        <dbReference type="ARBA" id="ARBA00022806"/>
    </source>
</evidence>
<evidence type="ECO:0000256" key="13">
    <source>
        <dbReference type="RuleBase" id="RU000492"/>
    </source>
</evidence>
<dbReference type="GO" id="GO:0003724">
    <property type="term" value="F:RNA helicase activity"/>
    <property type="evidence" value="ECO:0007669"/>
    <property type="project" value="UniProtKB-EC"/>
</dbReference>
<evidence type="ECO:0000256" key="11">
    <source>
        <dbReference type="ARBA" id="ARBA00037449"/>
    </source>
</evidence>
<evidence type="ECO:0000256" key="7">
    <source>
        <dbReference type="ARBA" id="ARBA00022801"/>
    </source>
</evidence>
<accession>A0AA35TMK4</accession>
<evidence type="ECO:0000256" key="9">
    <source>
        <dbReference type="ARBA" id="ARBA00022840"/>
    </source>
</evidence>
<comment type="similarity">
    <text evidence="2">Belongs to the DEAD box helicase family. DDX5/DBP2 subfamily.</text>
</comment>
<dbReference type="InterPro" id="IPR011545">
    <property type="entry name" value="DEAD/DEAH_box_helicase_dom"/>
</dbReference>
<keyword evidence="6 13" id="KW-0547">Nucleotide-binding</keyword>
<evidence type="ECO:0000256" key="10">
    <source>
        <dbReference type="ARBA" id="ARBA00023242"/>
    </source>
</evidence>
<keyword evidence="18" id="KW-1185">Reference proteome</keyword>
<evidence type="ECO:0000256" key="4">
    <source>
        <dbReference type="ARBA" id="ARBA00022517"/>
    </source>
</evidence>
<evidence type="ECO:0000259" key="15">
    <source>
        <dbReference type="PROSITE" id="PS51194"/>
    </source>
</evidence>
<dbReference type="Pfam" id="PF00271">
    <property type="entry name" value="Helicase_C"/>
    <property type="match status" value="1"/>
</dbReference>
<evidence type="ECO:0000313" key="17">
    <source>
        <dbReference type="EMBL" id="CAI8050642.1"/>
    </source>
</evidence>
<dbReference type="Pfam" id="PF00270">
    <property type="entry name" value="DEAD"/>
    <property type="match status" value="1"/>
</dbReference>
<dbReference type="CDD" id="cd18787">
    <property type="entry name" value="SF2_C_DEAD"/>
    <property type="match status" value="1"/>
</dbReference>
<keyword evidence="9 13" id="KW-0067">ATP-binding</keyword>
<sequence>MASSSEFIPLRKKQKRASTGLEDNFVSSYMPKNPAIHPSSQDLLEKAVECRLSHGIEVKGERCPMPLSRFDELHLPASTMALLHSLGYEHPTPVQMQAIPCILGGRDVIVLAETGSGKTLSYCLPLCHMLPLFPPTLPGEGPRVLMMAPTRELAQQISIYCKQFVAGLRRQTGDPNPGGTLTKTSYSTLLVCGGVPKKDLLTEIEKGVDVVVATPGRLLHLSGEETLSLDQVAYLVVDEADRFMQGSLEDELRKVIGKVTESLRPRQTLLFSATLPNNLERLARSAVLDPITIEVGAIGVTAVGVDQRVEFMHSYQKSQRLLETLRTTETPPVLVFCNTITTVDQIADLLHREQFHVAALHSEREPGVRFEIVDALRNGKLDVLVTTDLASRGIDVPGITHVINFDMPLTIEDYVHRCGRAARWQSPGKPARF</sequence>
<dbReference type="GO" id="GO:0016787">
    <property type="term" value="F:hydrolase activity"/>
    <property type="evidence" value="ECO:0007669"/>
    <property type="project" value="UniProtKB-KW"/>
</dbReference>
<dbReference type="PROSITE" id="PS00039">
    <property type="entry name" value="DEAD_ATP_HELICASE"/>
    <property type="match status" value="1"/>
</dbReference>
<evidence type="ECO:0000313" key="18">
    <source>
        <dbReference type="Proteomes" id="UP001174909"/>
    </source>
</evidence>
<keyword evidence="7 13" id="KW-0378">Hydrolase</keyword>
<dbReference type="GO" id="GO:0005524">
    <property type="term" value="F:ATP binding"/>
    <property type="evidence" value="ECO:0007669"/>
    <property type="project" value="UniProtKB-KW"/>
</dbReference>
<evidence type="ECO:0000259" key="14">
    <source>
        <dbReference type="PROSITE" id="PS51192"/>
    </source>
</evidence>
<dbReference type="GO" id="GO:0003676">
    <property type="term" value="F:nucleic acid binding"/>
    <property type="evidence" value="ECO:0007669"/>
    <property type="project" value="InterPro"/>
</dbReference>
<evidence type="ECO:0000256" key="1">
    <source>
        <dbReference type="ARBA" id="ARBA00004604"/>
    </source>
</evidence>
<evidence type="ECO:0000256" key="6">
    <source>
        <dbReference type="ARBA" id="ARBA00022741"/>
    </source>
</evidence>
<feature type="domain" description="Helicase C-terminal" evidence="15">
    <location>
        <begin position="320"/>
        <end position="433"/>
    </location>
</feature>
<dbReference type="PROSITE" id="PS51194">
    <property type="entry name" value="HELICASE_CTER"/>
    <property type="match status" value="1"/>
</dbReference>
<feature type="domain" description="DEAD-box RNA helicase Q" evidence="16">
    <location>
        <begin position="68"/>
        <end position="96"/>
    </location>
</feature>
<dbReference type="Gene3D" id="3.40.50.300">
    <property type="entry name" value="P-loop containing nucleotide triphosphate hydrolases"/>
    <property type="match status" value="2"/>
</dbReference>
<dbReference type="InterPro" id="IPR001650">
    <property type="entry name" value="Helicase_C-like"/>
</dbReference>
<evidence type="ECO:0000259" key="16">
    <source>
        <dbReference type="PROSITE" id="PS51195"/>
    </source>
</evidence>
<dbReference type="InterPro" id="IPR014014">
    <property type="entry name" value="RNA_helicase_DEAD_Q_motif"/>
</dbReference>
<evidence type="ECO:0000256" key="5">
    <source>
        <dbReference type="ARBA" id="ARBA00022552"/>
    </source>
</evidence>
<keyword evidence="5" id="KW-0698">rRNA processing</keyword>
<proteinExistence type="inferred from homology"/>
<evidence type="ECO:0000256" key="3">
    <source>
        <dbReference type="ARBA" id="ARBA00012552"/>
    </source>
</evidence>
<dbReference type="PANTHER" id="PTHR47958">
    <property type="entry name" value="ATP-DEPENDENT RNA HELICASE DBP3"/>
    <property type="match status" value="1"/>
</dbReference>
<keyword evidence="4" id="KW-0690">Ribosome biogenesis</keyword>
<dbReference type="EC" id="3.6.4.13" evidence="3"/>
<dbReference type="InterPro" id="IPR027417">
    <property type="entry name" value="P-loop_NTPase"/>
</dbReference>
<dbReference type="SMART" id="SM00490">
    <property type="entry name" value="HELICc"/>
    <property type="match status" value="1"/>
</dbReference>
<dbReference type="Proteomes" id="UP001174909">
    <property type="component" value="Unassembled WGS sequence"/>
</dbReference>
<dbReference type="AlphaFoldDB" id="A0AA35TMK4"/>
<dbReference type="SMART" id="SM00487">
    <property type="entry name" value="DEXDc"/>
    <property type="match status" value="1"/>
</dbReference>
<dbReference type="SUPFAM" id="SSF52540">
    <property type="entry name" value="P-loop containing nucleoside triphosphate hydrolases"/>
    <property type="match status" value="2"/>
</dbReference>
<comment type="subcellular location">
    <subcellularLocation>
        <location evidence="1">Nucleus</location>
        <location evidence="1">Nucleolus</location>
    </subcellularLocation>
</comment>
<organism evidence="17 18">
    <name type="scientific">Geodia barretti</name>
    <name type="common">Barrett's horny sponge</name>
    <dbReference type="NCBI Taxonomy" id="519541"/>
    <lineage>
        <taxon>Eukaryota</taxon>
        <taxon>Metazoa</taxon>
        <taxon>Porifera</taxon>
        <taxon>Demospongiae</taxon>
        <taxon>Heteroscleromorpha</taxon>
        <taxon>Tetractinellida</taxon>
        <taxon>Astrophorina</taxon>
        <taxon>Geodiidae</taxon>
        <taxon>Geodia</taxon>
    </lineage>
</organism>
<dbReference type="InterPro" id="IPR044742">
    <property type="entry name" value="DEAD/DEAH_RhlB"/>
</dbReference>
<dbReference type="PROSITE" id="PS51195">
    <property type="entry name" value="Q_MOTIF"/>
    <property type="match status" value="1"/>
</dbReference>
<feature type="domain" description="Helicase ATP-binding" evidence="14">
    <location>
        <begin position="99"/>
        <end position="293"/>
    </location>
</feature>
<dbReference type="InterPro" id="IPR000629">
    <property type="entry name" value="RNA-helicase_DEAD-box_CS"/>
</dbReference>
<keyword evidence="8 13" id="KW-0347">Helicase</keyword>
<dbReference type="CDD" id="cd00268">
    <property type="entry name" value="DEADc"/>
    <property type="match status" value="1"/>
</dbReference>
<keyword evidence="10" id="KW-0539">Nucleus</keyword>
<evidence type="ECO:0000256" key="12">
    <source>
        <dbReference type="PROSITE-ProRule" id="PRU00552"/>
    </source>
</evidence>
<dbReference type="PROSITE" id="PS51192">
    <property type="entry name" value="HELICASE_ATP_BIND_1"/>
    <property type="match status" value="1"/>
</dbReference>
<reference evidence="17" key="1">
    <citation type="submission" date="2023-03" db="EMBL/GenBank/DDBJ databases">
        <authorList>
            <person name="Steffen K."/>
            <person name="Cardenas P."/>
        </authorList>
    </citation>
    <scope>NUCLEOTIDE SEQUENCE</scope>
</reference>
<dbReference type="InterPro" id="IPR014001">
    <property type="entry name" value="Helicase_ATP-bd"/>
</dbReference>
<name>A0AA35TMK4_GEOBA</name>
<protein>
    <recommendedName>
        <fullName evidence="3">RNA helicase</fullName>
        <ecNumber evidence="3">3.6.4.13</ecNumber>
    </recommendedName>
</protein>
<feature type="short sequence motif" description="Q motif" evidence="12">
    <location>
        <begin position="68"/>
        <end position="96"/>
    </location>
</feature>
<evidence type="ECO:0000256" key="2">
    <source>
        <dbReference type="ARBA" id="ARBA00009334"/>
    </source>
</evidence>